<organism evidence="9">
    <name type="scientific">Actinomyces succiniciruminis</name>
    <dbReference type="NCBI Taxonomy" id="1522002"/>
    <lineage>
        <taxon>Bacteria</taxon>
        <taxon>Bacillati</taxon>
        <taxon>Actinomycetota</taxon>
        <taxon>Actinomycetes</taxon>
        <taxon>Actinomycetales</taxon>
        <taxon>Actinomycetaceae</taxon>
        <taxon>Actinomyces</taxon>
    </lineage>
</organism>
<proteinExistence type="inferred from homology"/>
<dbReference type="InterPro" id="IPR014729">
    <property type="entry name" value="Rossmann-like_a/b/a_fold"/>
</dbReference>
<evidence type="ECO:0000313" key="9">
    <source>
        <dbReference type="EMBL" id="CED91069.1"/>
    </source>
</evidence>
<evidence type="ECO:0000256" key="7">
    <source>
        <dbReference type="ARBA" id="ARBA00025649"/>
    </source>
</evidence>
<dbReference type="RefSeq" id="WP_210579829.1">
    <property type="nucleotide sequence ID" value="NZ_LK995494.1"/>
</dbReference>
<dbReference type="InterPro" id="IPR012255">
    <property type="entry name" value="ETF_b"/>
</dbReference>
<comment type="subunit">
    <text evidence="3">Heterodimer of an alpha and a beta subunit.</text>
</comment>
<sequence length="259" mass="26903">MKIVVCIKHVPDVQSERRMEEGRLVRGEEDVLNELDENAVEAAVALVEDLGGEVIALCMGPEDAEDGVRRALQMGADSGVVVSDDALVGADVPTTARTLAAAVSKIGGAEAGPGDVDLVITGMASLDAMTSMLPGALAAALHVPALTLAGSLEVSADEATITRSAGTVREVLSAPLPALVSVTDQANEPRYPNFAAMRAARKKPLDVWDLDDLGLPAGEPSIAVIDFTERPAREAGIIRTDAGEAGRDLAAWLVDHELV</sequence>
<evidence type="ECO:0000259" key="8">
    <source>
        <dbReference type="SMART" id="SM00893"/>
    </source>
</evidence>
<accession>A0A1L7RJG1</accession>
<keyword evidence="6" id="KW-0249">Electron transport</keyword>
<dbReference type="CDD" id="cd01714">
    <property type="entry name" value="ETF_beta"/>
    <property type="match status" value="1"/>
</dbReference>
<feature type="domain" description="Electron transfer flavoprotein alpha/beta-subunit N-terminal" evidence="8">
    <location>
        <begin position="21"/>
        <end position="217"/>
    </location>
</feature>
<dbReference type="GO" id="GO:0005829">
    <property type="term" value="C:cytosol"/>
    <property type="evidence" value="ECO:0007669"/>
    <property type="project" value="TreeGrafter"/>
</dbReference>
<comment type="function">
    <text evidence="7">The electron transfer flavoprotein serves as a specific electron acceptor for other dehydrogenases. It transfers the electrons to the main respiratory chain via ETF-ubiquinone oxidoreductase (ETF dehydrogenase).</text>
</comment>
<reference evidence="9" key="1">
    <citation type="submission" date="2014-07" db="EMBL/GenBank/DDBJ databases">
        <authorList>
            <person name="Zhang J.E."/>
            <person name="Yang H."/>
            <person name="Guo J."/>
            <person name="Deng Z."/>
            <person name="Luo H."/>
            <person name="Luo M."/>
            <person name="Zhao B."/>
        </authorList>
    </citation>
    <scope>NUCLEOTIDE SEQUENCE</scope>
    <source>
        <strain evidence="9">AM4</strain>
    </source>
</reference>
<keyword evidence="5" id="KW-0813">Transport</keyword>
<dbReference type="AlphaFoldDB" id="A0A1L7RJG1"/>
<dbReference type="SMART" id="SM00893">
    <property type="entry name" value="ETF"/>
    <property type="match status" value="1"/>
</dbReference>
<evidence type="ECO:0000256" key="4">
    <source>
        <dbReference type="ARBA" id="ARBA00016797"/>
    </source>
</evidence>
<comment type="cofactor">
    <cofactor evidence="1">
        <name>FAD</name>
        <dbReference type="ChEBI" id="CHEBI:57692"/>
    </cofactor>
</comment>
<evidence type="ECO:0000256" key="5">
    <source>
        <dbReference type="ARBA" id="ARBA00022448"/>
    </source>
</evidence>
<protein>
    <recommendedName>
        <fullName evidence="4">Electron transfer flavoprotein subunit beta</fullName>
    </recommendedName>
</protein>
<dbReference type="InterPro" id="IPR014730">
    <property type="entry name" value="ETF_a/b_N"/>
</dbReference>
<comment type="similarity">
    <text evidence="2">Belongs to the ETF beta-subunit/FixA family.</text>
</comment>
<dbReference type="Pfam" id="PF01012">
    <property type="entry name" value="ETF"/>
    <property type="match status" value="1"/>
</dbReference>
<dbReference type="PANTHER" id="PTHR21294:SF8">
    <property type="entry name" value="ELECTRON TRANSFER FLAVOPROTEIN SUBUNIT BETA"/>
    <property type="match status" value="1"/>
</dbReference>
<dbReference type="EMBL" id="LK995494">
    <property type="protein sequence ID" value="CED91069.1"/>
    <property type="molecule type" value="Genomic_DNA"/>
</dbReference>
<evidence type="ECO:0000256" key="3">
    <source>
        <dbReference type="ARBA" id="ARBA00011355"/>
    </source>
</evidence>
<gene>
    <name evidence="9" type="ORF">AAM4_1237</name>
</gene>
<dbReference type="PANTHER" id="PTHR21294">
    <property type="entry name" value="ELECTRON TRANSFER FLAVOPROTEIN BETA-SUBUNIT"/>
    <property type="match status" value="1"/>
</dbReference>
<dbReference type="InterPro" id="IPR033948">
    <property type="entry name" value="ETF_beta_N"/>
</dbReference>
<dbReference type="GO" id="GO:0009055">
    <property type="term" value="F:electron transfer activity"/>
    <property type="evidence" value="ECO:0007669"/>
    <property type="project" value="InterPro"/>
</dbReference>
<dbReference type="Gene3D" id="3.40.50.620">
    <property type="entry name" value="HUPs"/>
    <property type="match status" value="1"/>
</dbReference>
<name>A0A1L7RJG1_9ACTO</name>
<dbReference type="PIRSF" id="PIRSF000090">
    <property type="entry name" value="Beta-ETF"/>
    <property type="match status" value="1"/>
</dbReference>
<evidence type="ECO:0000256" key="6">
    <source>
        <dbReference type="ARBA" id="ARBA00022982"/>
    </source>
</evidence>
<dbReference type="SUPFAM" id="SSF52402">
    <property type="entry name" value="Adenine nucleotide alpha hydrolases-like"/>
    <property type="match status" value="1"/>
</dbReference>
<evidence type="ECO:0000256" key="1">
    <source>
        <dbReference type="ARBA" id="ARBA00001974"/>
    </source>
</evidence>
<evidence type="ECO:0000256" key="2">
    <source>
        <dbReference type="ARBA" id="ARBA00007557"/>
    </source>
</evidence>